<feature type="domain" description="NOL9 C-terminal" evidence="10">
    <location>
        <begin position="135"/>
        <end position="213"/>
    </location>
</feature>
<evidence type="ECO:0000256" key="4">
    <source>
        <dbReference type="ARBA" id="ARBA00022679"/>
    </source>
</evidence>
<evidence type="ECO:0000256" key="5">
    <source>
        <dbReference type="ARBA" id="ARBA00022741"/>
    </source>
</evidence>
<evidence type="ECO:0000313" key="11">
    <source>
        <dbReference type="EMBL" id="KAJ8428223.1"/>
    </source>
</evidence>
<proteinExistence type="inferred from homology"/>
<dbReference type="EMBL" id="JAKOGI010001040">
    <property type="protein sequence ID" value="KAJ8428223.1"/>
    <property type="molecule type" value="Genomic_DNA"/>
</dbReference>
<evidence type="ECO:0000256" key="3">
    <source>
        <dbReference type="ARBA" id="ARBA00022552"/>
    </source>
</evidence>
<keyword evidence="5" id="KW-0547">Nucleotide-binding</keyword>
<dbReference type="InterPro" id="IPR027417">
    <property type="entry name" value="P-loop_NTPase"/>
</dbReference>
<comment type="subcellular location">
    <subcellularLocation>
        <location evidence="1">Nucleus</location>
        <location evidence="1">Nucleolus</location>
    </subcellularLocation>
</comment>
<reference evidence="11" key="1">
    <citation type="submission" date="2022-04" db="EMBL/GenBank/DDBJ databases">
        <title>Carnegiea gigantea Genome sequencing and assembly v2.</title>
        <authorList>
            <person name="Copetti D."/>
            <person name="Sanderson M.J."/>
            <person name="Burquez A."/>
            <person name="Wojciechowski M.F."/>
        </authorList>
    </citation>
    <scope>NUCLEOTIDE SEQUENCE</scope>
    <source>
        <strain evidence="11">SGP5-SGP5p</strain>
        <tissue evidence="11">Aerial part</tissue>
    </source>
</reference>
<dbReference type="PANTHER" id="PTHR12755:SF3">
    <property type="entry name" value="POLYNUCLEOTIDE 5'-HYDROXYL-KINASE NOL9"/>
    <property type="match status" value="1"/>
</dbReference>
<dbReference type="OrthoDB" id="2405412at2759"/>
<dbReference type="GO" id="GO:0000448">
    <property type="term" value="P:cleavage in ITS2 between 5.8S rRNA and LSU-rRNA of tricistronic rRNA transcript (SSU-rRNA, 5.8S rRNA, LSU-rRNA)"/>
    <property type="evidence" value="ECO:0007669"/>
    <property type="project" value="TreeGrafter"/>
</dbReference>
<dbReference type="InterPro" id="IPR032319">
    <property type="entry name" value="CLP1_P"/>
</dbReference>
<accession>A0A9Q1JP08</accession>
<evidence type="ECO:0000259" key="10">
    <source>
        <dbReference type="Pfam" id="PF25467"/>
    </source>
</evidence>
<dbReference type="PANTHER" id="PTHR12755">
    <property type="entry name" value="CLEAVAGE/POLYADENYLATION FACTOR IA SUBUNIT CLP1P"/>
    <property type="match status" value="1"/>
</dbReference>
<sequence length="319" mass="36143">MYSSPKNSRMRVDSCWCYFFGSVSSKWDPETYLIKIEVLADRSCPLIISTPGWVKGINNDILVDMLKHISPTHVVKTNICSQSKNLPPRAFRVEDNNDASDNMIEISSAWMLVKKEARVILELRLMAYFRQCFPTSHLPYQVPLPRVKVRHLYFQVSNTKALYSLNAIIVGLAVSPNPKIHNLCLSVLALAIIRGINGLWRMLYVITTVPQSTSVHLLEGFVHIPNGSEVLDVYNLLEKHEDHFFPENQTLYSGVSLAIVVCSVQATERGKMCLICDTYPQLSEPAEIQWKPEGAKVGKMGHDGKQYLSDNCFLLYFSM</sequence>
<dbReference type="Pfam" id="PF16575">
    <property type="entry name" value="CLP1_P"/>
    <property type="match status" value="1"/>
</dbReference>
<feature type="domain" description="Clp1 P-loop" evidence="9">
    <location>
        <begin position="8"/>
        <end position="129"/>
    </location>
</feature>
<keyword evidence="3" id="KW-0698">rRNA processing</keyword>
<dbReference type="Proteomes" id="UP001153076">
    <property type="component" value="Unassembled WGS sequence"/>
</dbReference>
<dbReference type="GO" id="GO:0005730">
    <property type="term" value="C:nucleolus"/>
    <property type="evidence" value="ECO:0007669"/>
    <property type="project" value="UniProtKB-SubCell"/>
</dbReference>
<organism evidence="11 12">
    <name type="scientific">Carnegiea gigantea</name>
    <dbReference type="NCBI Taxonomy" id="171969"/>
    <lineage>
        <taxon>Eukaryota</taxon>
        <taxon>Viridiplantae</taxon>
        <taxon>Streptophyta</taxon>
        <taxon>Embryophyta</taxon>
        <taxon>Tracheophyta</taxon>
        <taxon>Spermatophyta</taxon>
        <taxon>Magnoliopsida</taxon>
        <taxon>eudicotyledons</taxon>
        <taxon>Gunneridae</taxon>
        <taxon>Pentapetalae</taxon>
        <taxon>Caryophyllales</taxon>
        <taxon>Cactineae</taxon>
        <taxon>Cactaceae</taxon>
        <taxon>Cactoideae</taxon>
        <taxon>Echinocereeae</taxon>
        <taxon>Carnegiea</taxon>
    </lineage>
</organism>
<evidence type="ECO:0000259" key="9">
    <source>
        <dbReference type="Pfam" id="PF16575"/>
    </source>
</evidence>
<keyword evidence="12" id="KW-1185">Reference proteome</keyword>
<comment type="caution">
    <text evidence="11">The sequence shown here is derived from an EMBL/GenBank/DDBJ whole genome shotgun (WGS) entry which is preliminary data.</text>
</comment>
<evidence type="ECO:0000313" key="12">
    <source>
        <dbReference type="Proteomes" id="UP001153076"/>
    </source>
</evidence>
<evidence type="ECO:0000256" key="6">
    <source>
        <dbReference type="ARBA" id="ARBA00022777"/>
    </source>
</evidence>
<dbReference type="AlphaFoldDB" id="A0A9Q1JP08"/>
<keyword evidence="4" id="KW-0808">Transferase</keyword>
<dbReference type="GO" id="GO:0005524">
    <property type="term" value="F:ATP binding"/>
    <property type="evidence" value="ECO:0007669"/>
    <property type="project" value="UniProtKB-KW"/>
</dbReference>
<protein>
    <submittedName>
        <fullName evidence="11">Uncharacterized protein</fullName>
    </submittedName>
</protein>
<gene>
    <name evidence="11" type="ORF">Cgig2_016807</name>
</gene>
<dbReference type="InterPro" id="IPR057570">
    <property type="entry name" value="NOL9_C"/>
</dbReference>
<keyword evidence="6" id="KW-0418">Kinase</keyword>
<dbReference type="Gene3D" id="3.40.50.300">
    <property type="entry name" value="P-loop containing nucleotide triphosphate hydrolases"/>
    <property type="match status" value="1"/>
</dbReference>
<name>A0A9Q1JP08_9CARY</name>
<evidence type="ECO:0000256" key="8">
    <source>
        <dbReference type="ARBA" id="ARBA00023242"/>
    </source>
</evidence>
<evidence type="ECO:0000256" key="2">
    <source>
        <dbReference type="ARBA" id="ARBA00011003"/>
    </source>
</evidence>
<evidence type="ECO:0000256" key="1">
    <source>
        <dbReference type="ARBA" id="ARBA00004604"/>
    </source>
</evidence>
<comment type="similarity">
    <text evidence="2">Belongs to the Clp1 family. NOL9/GRC3 subfamily.</text>
</comment>
<dbReference type="Pfam" id="PF25467">
    <property type="entry name" value="NOL9_C"/>
    <property type="match status" value="1"/>
</dbReference>
<dbReference type="GO" id="GO:0051731">
    <property type="term" value="F:polynucleotide 5'-hydroxyl-kinase activity"/>
    <property type="evidence" value="ECO:0007669"/>
    <property type="project" value="InterPro"/>
</dbReference>
<dbReference type="InterPro" id="IPR045116">
    <property type="entry name" value="Clp1/Grc3"/>
</dbReference>
<keyword evidence="7" id="KW-0067">ATP-binding</keyword>
<keyword evidence="8" id="KW-0539">Nucleus</keyword>
<evidence type="ECO:0000256" key="7">
    <source>
        <dbReference type="ARBA" id="ARBA00022840"/>
    </source>
</evidence>